<name>A0ABS1HRX8_9BACT</name>
<sequence>MNMIPVQSSNLAAVGYNNMTRTLTIRFNNGRTYEYYGVPGYEYENLMNASSKGNYADQNIYKTYRQSEI</sequence>
<gene>
    <name evidence="2" type="ORF">JIV24_21600</name>
</gene>
<proteinExistence type="predicted"/>
<keyword evidence="3" id="KW-1185">Reference proteome</keyword>
<dbReference type="Proteomes" id="UP000605676">
    <property type="component" value="Unassembled WGS sequence"/>
</dbReference>
<evidence type="ECO:0000313" key="3">
    <source>
        <dbReference type="Proteomes" id="UP000605676"/>
    </source>
</evidence>
<evidence type="ECO:0000259" key="1">
    <source>
        <dbReference type="Pfam" id="PF13619"/>
    </source>
</evidence>
<reference evidence="2 3" key="1">
    <citation type="submission" date="2021-01" db="EMBL/GenBank/DDBJ databases">
        <title>Carboxyliciviraga sp.nov., isolated from coastal sediments.</title>
        <authorList>
            <person name="Lu D."/>
            <person name="Zhang T."/>
        </authorList>
    </citation>
    <scope>NUCLEOTIDE SEQUENCE [LARGE SCALE GENOMIC DNA]</scope>
    <source>
        <strain evidence="2 3">N1Y132</strain>
    </source>
</reference>
<feature type="domain" description="KTSC" evidence="1">
    <location>
        <begin position="7"/>
        <end position="64"/>
    </location>
</feature>
<dbReference type="RefSeq" id="WP_200467168.1">
    <property type="nucleotide sequence ID" value="NZ_JAENRR010000109.1"/>
</dbReference>
<organism evidence="2 3">
    <name type="scientific">Carboxylicivirga marina</name>
    <dbReference type="NCBI Taxonomy" id="2800988"/>
    <lineage>
        <taxon>Bacteria</taxon>
        <taxon>Pseudomonadati</taxon>
        <taxon>Bacteroidota</taxon>
        <taxon>Bacteroidia</taxon>
        <taxon>Marinilabiliales</taxon>
        <taxon>Marinilabiliaceae</taxon>
        <taxon>Carboxylicivirga</taxon>
    </lineage>
</organism>
<dbReference type="InterPro" id="IPR025309">
    <property type="entry name" value="KTSC_dom"/>
</dbReference>
<protein>
    <submittedName>
        <fullName evidence="2">KTSC domain-containing protein</fullName>
    </submittedName>
</protein>
<comment type="caution">
    <text evidence="2">The sequence shown here is derived from an EMBL/GenBank/DDBJ whole genome shotgun (WGS) entry which is preliminary data.</text>
</comment>
<dbReference type="Pfam" id="PF13619">
    <property type="entry name" value="KTSC"/>
    <property type="match status" value="1"/>
</dbReference>
<accession>A0ABS1HRX8</accession>
<dbReference type="EMBL" id="JAENRR010000109">
    <property type="protein sequence ID" value="MBK3519949.1"/>
    <property type="molecule type" value="Genomic_DNA"/>
</dbReference>
<evidence type="ECO:0000313" key="2">
    <source>
        <dbReference type="EMBL" id="MBK3519949.1"/>
    </source>
</evidence>